<keyword evidence="3" id="KW-1185">Reference proteome</keyword>
<sequence>MLLDHLTDIGSYPTMATQDHFDHFYTSSPAVVLPPPSTSNQYFGDSHYVSSDASMANGFNDSFTPSFNGNISPSTGALAGRKRGRDDMHAPVDDGDLQDDRSTAASAGSERAGTPVFGPGGTVIYPNDPGFAAAVQANGMMVDGQEQMPFFDIKRPTITSRKSQRIDRSLNGSDELAQLVLPSDMREATKEPLIDEATRLLGISWTRMDSSESLQISKSAYEKWIQNHYPGLKEVTVWFENSALPGYLVAARNTYNSEQAFYLFANDLTEARMVTTDPAQLLPRLQLLPALHLAAPGGHLVAHTVAVSNTKDSNCSGPSSVPQEMESDVGPASLLRGRIQDYAYPKGDYVDDMPEPVGICAAHSMEMD</sequence>
<dbReference type="AlphaFoldDB" id="A0AAQ3M1X0"/>
<dbReference type="EMBL" id="CP138583">
    <property type="protein sequence ID" value="WPG99949.1"/>
    <property type="molecule type" value="Genomic_DNA"/>
</dbReference>
<organism evidence="2 3">
    <name type="scientific">Acrodontium crateriforme</name>
    <dbReference type="NCBI Taxonomy" id="150365"/>
    <lineage>
        <taxon>Eukaryota</taxon>
        <taxon>Fungi</taxon>
        <taxon>Dikarya</taxon>
        <taxon>Ascomycota</taxon>
        <taxon>Pezizomycotina</taxon>
        <taxon>Dothideomycetes</taxon>
        <taxon>Dothideomycetidae</taxon>
        <taxon>Mycosphaerellales</taxon>
        <taxon>Teratosphaeriaceae</taxon>
        <taxon>Acrodontium</taxon>
    </lineage>
</organism>
<reference evidence="2 3" key="1">
    <citation type="submission" date="2023-11" db="EMBL/GenBank/DDBJ databases">
        <title>An acidophilic fungus is an integral part of prey digestion in a carnivorous sundew plant.</title>
        <authorList>
            <person name="Tsai I.J."/>
        </authorList>
    </citation>
    <scope>NUCLEOTIDE SEQUENCE [LARGE SCALE GENOMIC DNA]</scope>
    <source>
        <strain evidence="2">169a</strain>
    </source>
</reference>
<name>A0AAQ3M1X0_9PEZI</name>
<proteinExistence type="predicted"/>
<protein>
    <submittedName>
        <fullName evidence="2">Uncharacterized protein</fullName>
    </submittedName>
</protein>
<gene>
    <name evidence="2" type="ORF">R9X50_00277200</name>
</gene>
<evidence type="ECO:0000313" key="3">
    <source>
        <dbReference type="Proteomes" id="UP001303373"/>
    </source>
</evidence>
<feature type="compositionally biased region" description="Basic and acidic residues" evidence="1">
    <location>
        <begin position="84"/>
        <end position="102"/>
    </location>
</feature>
<evidence type="ECO:0000313" key="2">
    <source>
        <dbReference type="EMBL" id="WPG99949.1"/>
    </source>
</evidence>
<evidence type="ECO:0000256" key="1">
    <source>
        <dbReference type="SAM" id="MobiDB-lite"/>
    </source>
</evidence>
<dbReference type="Proteomes" id="UP001303373">
    <property type="component" value="Chromosome 4"/>
</dbReference>
<feature type="region of interest" description="Disordered" evidence="1">
    <location>
        <begin position="70"/>
        <end position="119"/>
    </location>
</feature>
<accession>A0AAQ3M1X0</accession>